<sequence length="160" mass="18364">MHINIVRVRHRRLQLMYNTQNLSLRTFFSPQILPVKSKFSQVSAIQKTVILTGWLEEHKAQNVLAFDVVNKNLCMDIVVILTATSSRHAKGLADGILEECTKQNFEYLRMEGYQYGQWILVDLNDIVINIFQAGIRELYALETLWKGCPLLNGQLATNTL</sequence>
<dbReference type="EMBL" id="AM180252">
    <property type="protein sequence ID" value="CAJ55068.1"/>
    <property type="molecule type" value="Genomic_DNA"/>
</dbReference>
<evidence type="ECO:0000256" key="1">
    <source>
        <dbReference type="ARBA" id="ARBA00010574"/>
    </source>
</evidence>
<dbReference type="NCBIfam" id="TIGR00090">
    <property type="entry name" value="rsfS_iojap_ybeB"/>
    <property type="match status" value="1"/>
</dbReference>
<keyword evidence="2" id="KW-0678">Repressor</keyword>
<keyword evidence="4" id="KW-1185">Reference proteome</keyword>
<dbReference type="GO" id="GO:0042256">
    <property type="term" value="P:cytosolic ribosome assembly"/>
    <property type="evidence" value="ECO:0007669"/>
    <property type="project" value="UniProtKB-UniRule"/>
</dbReference>
<name>Q1MPK9_LAWIP</name>
<comment type="function">
    <text evidence="2">Functions as a ribosomal silencing factor. Interacts with ribosomal protein uL14 (rplN), blocking formation of intersubunit bridge B8. Prevents association of the 30S and 50S ribosomal subunits and the formation of functional ribosomes, thus repressing translation.</text>
</comment>
<dbReference type="eggNOG" id="COG0799">
    <property type="taxonomic scope" value="Bacteria"/>
</dbReference>
<dbReference type="PANTHER" id="PTHR21043:SF0">
    <property type="entry name" value="MITOCHONDRIAL ASSEMBLY OF RIBOSOMAL LARGE SUBUNIT PROTEIN 1"/>
    <property type="match status" value="1"/>
</dbReference>
<dbReference type="HAMAP" id="MF_01477">
    <property type="entry name" value="Iojap_RsfS"/>
    <property type="match status" value="1"/>
</dbReference>
<dbReference type="Proteomes" id="UP000002430">
    <property type="component" value="Chromosome"/>
</dbReference>
<dbReference type="Gene3D" id="3.30.460.10">
    <property type="entry name" value="Beta Polymerase, domain 2"/>
    <property type="match status" value="1"/>
</dbReference>
<dbReference type="InterPro" id="IPR004394">
    <property type="entry name" value="Iojap/RsfS/C7orf30"/>
</dbReference>
<accession>Q1MPK9</accession>
<dbReference type="STRING" id="363253.LI1014"/>
<keyword evidence="2" id="KW-0963">Cytoplasm</keyword>
<dbReference type="KEGG" id="lip:LI1014"/>
<evidence type="ECO:0000313" key="3">
    <source>
        <dbReference type="EMBL" id="CAJ55068.1"/>
    </source>
</evidence>
<protein>
    <recommendedName>
        <fullName evidence="2">Ribosomal silencing factor RsfS</fullName>
    </recommendedName>
</protein>
<dbReference type="PANTHER" id="PTHR21043">
    <property type="entry name" value="IOJAP SUPERFAMILY ORTHOLOG"/>
    <property type="match status" value="1"/>
</dbReference>
<evidence type="ECO:0000313" key="4">
    <source>
        <dbReference type="Proteomes" id="UP000002430"/>
    </source>
</evidence>
<dbReference type="HOGENOM" id="CLU_092688_4_1_7"/>
<reference evidence="3 4" key="1">
    <citation type="submission" date="2005-11" db="EMBL/GenBank/DDBJ databases">
        <title>The complete genome sequence of Lawsonia intracellularis: the causative agent of proliferative enteropathy.</title>
        <authorList>
            <person name="Kaur K."/>
            <person name="Zhang Q."/>
            <person name="Beckler D."/>
            <person name="Munir S."/>
            <person name="Li L."/>
            <person name="Kinsley K."/>
            <person name="Herron L."/>
            <person name="Peterson A."/>
            <person name="May B."/>
            <person name="Singh S."/>
            <person name="Gebhart C."/>
            <person name="Kapur V."/>
        </authorList>
    </citation>
    <scope>NUCLEOTIDE SEQUENCE [LARGE SCALE GENOMIC DNA]</scope>
    <source>
        <strain evidence="3 4">PHE/MN1-00</strain>
    </source>
</reference>
<dbReference type="Pfam" id="PF02410">
    <property type="entry name" value="RsfS"/>
    <property type="match status" value="1"/>
</dbReference>
<dbReference type="GO" id="GO:0043023">
    <property type="term" value="F:ribosomal large subunit binding"/>
    <property type="evidence" value="ECO:0007669"/>
    <property type="project" value="TreeGrafter"/>
</dbReference>
<proteinExistence type="inferred from homology"/>
<organism evidence="3 4">
    <name type="scientific">Lawsonia intracellularis (strain PHE/MN1-00)</name>
    <dbReference type="NCBI Taxonomy" id="363253"/>
    <lineage>
        <taxon>Bacteria</taxon>
        <taxon>Pseudomonadati</taxon>
        <taxon>Thermodesulfobacteriota</taxon>
        <taxon>Desulfovibrionia</taxon>
        <taxon>Desulfovibrionales</taxon>
        <taxon>Desulfovibrionaceae</taxon>
        <taxon>Lawsonia</taxon>
    </lineage>
</organism>
<dbReference type="GO" id="GO:0005737">
    <property type="term" value="C:cytoplasm"/>
    <property type="evidence" value="ECO:0007669"/>
    <property type="project" value="UniProtKB-SubCell"/>
</dbReference>
<dbReference type="InterPro" id="IPR043519">
    <property type="entry name" value="NT_sf"/>
</dbReference>
<dbReference type="GO" id="GO:0090071">
    <property type="term" value="P:negative regulation of ribosome biogenesis"/>
    <property type="evidence" value="ECO:0007669"/>
    <property type="project" value="UniProtKB-UniRule"/>
</dbReference>
<evidence type="ECO:0000256" key="2">
    <source>
        <dbReference type="HAMAP-Rule" id="MF_01477"/>
    </source>
</evidence>
<gene>
    <name evidence="2" type="primary">rsfS</name>
    <name evidence="3" type="ordered locus">LI1014</name>
</gene>
<comment type="similarity">
    <text evidence="1 2">Belongs to the Iojap/RsfS family.</text>
</comment>
<dbReference type="AlphaFoldDB" id="Q1MPK9"/>
<dbReference type="GO" id="GO:0017148">
    <property type="term" value="P:negative regulation of translation"/>
    <property type="evidence" value="ECO:0007669"/>
    <property type="project" value="UniProtKB-UniRule"/>
</dbReference>
<keyword evidence="2" id="KW-0810">Translation regulation</keyword>
<comment type="subcellular location">
    <subcellularLocation>
        <location evidence="2">Cytoplasm</location>
    </subcellularLocation>
</comment>
<dbReference type="SUPFAM" id="SSF81301">
    <property type="entry name" value="Nucleotidyltransferase"/>
    <property type="match status" value="1"/>
</dbReference>
<comment type="subunit">
    <text evidence="2">Interacts with ribosomal protein uL14 (rplN).</text>
</comment>